<dbReference type="EMBL" id="JACJII010000001">
    <property type="protein sequence ID" value="MBA9005256.1"/>
    <property type="molecule type" value="Genomic_DNA"/>
</dbReference>
<evidence type="ECO:0000313" key="5">
    <source>
        <dbReference type="EMBL" id="MBA9005256.1"/>
    </source>
</evidence>
<dbReference type="InterPro" id="IPR015421">
    <property type="entry name" value="PyrdxlP-dep_Trfase_major"/>
</dbReference>
<evidence type="ECO:0000256" key="1">
    <source>
        <dbReference type="ARBA" id="ARBA00001933"/>
    </source>
</evidence>
<keyword evidence="6" id="KW-1185">Reference proteome</keyword>
<dbReference type="Gene3D" id="3.40.640.10">
    <property type="entry name" value="Type I PLP-dependent aspartate aminotransferase-like (Major domain)"/>
    <property type="match status" value="1"/>
</dbReference>
<dbReference type="AlphaFoldDB" id="A0A7W3N0G5"/>
<reference evidence="5 6" key="1">
    <citation type="submission" date="2020-08" db="EMBL/GenBank/DDBJ databases">
        <title>Sequencing the genomes of 1000 actinobacteria strains.</title>
        <authorList>
            <person name="Klenk H.-P."/>
        </authorList>
    </citation>
    <scope>NUCLEOTIDE SEQUENCE [LARGE SCALE GENOMIC DNA]</scope>
    <source>
        <strain evidence="5 6">DSM 45823</strain>
    </source>
</reference>
<dbReference type="InterPro" id="IPR015422">
    <property type="entry name" value="PyrdxlP-dep_Trfase_small"/>
</dbReference>
<dbReference type="InterPro" id="IPR000653">
    <property type="entry name" value="DegT/StrS_aminotransferase"/>
</dbReference>
<dbReference type="PANTHER" id="PTHR30244:SF34">
    <property type="entry name" value="DTDP-4-AMINO-4,6-DIDEOXYGALACTOSE TRANSAMINASE"/>
    <property type="match status" value="1"/>
</dbReference>
<evidence type="ECO:0000313" key="6">
    <source>
        <dbReference type="Proteomes" id="UP000539313"/>
    </source>
</evidence>
<name>A0A7W3N0G5_9ACTN</name>
<keyword evidence="3 4" id="KW-0663">Pyridoxal phosphate</keyword>
<dbReference type="SUPFAM" id="SSF53383">
    <property type="entry name" value="PLP-dependent transferases"/>
    <property type="match status" value="1"/>
</dbReference>
<feature type="active site" description="Proton acceptor" evidence="2">
    <location>
        <position position="209"/>
    </location>
</feature>
<comment type="caution">
    <text evidence="5">The sequence shown here is derived from an EMBL/GenBank/DDBJ whole genome shotgun (WGS) entry which is preliminary data.</text>
</comment>
<feature type="modified residue" description="N6-(pyridoxal phosphate)lysine" evidence="3">
    <location>
        <position position="209"/>
    </location>
</feature>
<dbReference type="PIRSF" id="PIRSF000390">
    <property type="entry name" value="PLP_StrS"/>
    <property type="match status" value="1"/>
</dbReference>
<protein>
    <submittedName>
        <fullName evidence="5">dTDP-4-amino-4,6-dideoxygalactose transaminase</fullName>
    </submittedName>
</protein>
<dbReference type="PANTHER" id="PTHR30244">
    <property type="entry name" value="TRANSAMINASE"/>
    <property type="match status" value="1"/>
</dbReference>
<comment type="cofactor">
    <cofactor evidence="1">
        <name>pyridoxal 5'-phosphate</name>
        <dbReference type="ChEBI" id="CHEBI:597326"/>
    </cofactor>
</comment>
<dbReference type="GO" id="GO:0000271">
    <property type="term" value="P:polysaccharide biosynthetic process"/>
    <property type="evidence" value="ECO:0007669"/>
    <property type="project" value="TreeGrafter"/>
</dbReference>
<gene>
    <name evidence="5" type="ORF">HNR21_004138</name>
</gene>
<dbReference type="Pfam" id="PF01041">
    <property type="entry name" value="DegT_DnrJ_EryC1"/>
    <property type="match status" value="1"/>
</dbReference>
<comment type="similarity">
    <text evidence="4">Belongs to the DegT/DnrJ/EryC1 family.</text>
</comment>
<evidence type="ECO:0000256" key="2">
    <source>
        <dbReference type="PIRSR" id="PIRSR000390-1"/>
    </source>
</evidence>
<dbReference type="GO" id="GO:0008483">
    <property type="term" value="F:transaminase activity"/>
    <property type="evidence" value="ECO:0007669"/>
    <property type="project" value="TreeGrafter"/>
</dbReference>
<evidence type="ECO:0000256" key="4">
    <source>
        <dbReference type="RuleBase" id="RU004508"/>
    </source>
</evidence>
<dbReference type="RefSeq" id="WP_182706476.1">
    <property type="nucleotide sequence ID" value="NZ_JACJII010000001.1"/>
</dbReference>
<evidence type="ECO:0000256" key="3">
    <source>
        <dbReference type="PIRSR" id="PIRSR000390-2"/>
    </source>
</evidence>
<dbReference type="InterPro" id="IPR015424">
    <property type="entry name" value="PyrdxlP-dep_Trfase"/>
</dbReference>
<dbReference type="GO" id="GO:0030170">
    <property type="term" value="F:pyridoxal phosphate binding"/>
    <property type="evidence" value="ECO:0007669"/>
    <property type="project" value="TreeGrafter"/>
</dbReference>
<dbReference type="Proteomes" id="UP000539313">
    <property type="component" value="Unassembled WGS sequence"/>
</dbReference>
<dbReference type="Gene3D" id="3.90.1150.10">
    <property type="entry name" value="Aspartate Aminotransferase, domain 1"/>
    <property type="match status" value="1"/>
</dbReference>
<organism evidence="5 6">
    <name type="scientific">Thermomonospora cellulosilytica</name>
    <dbReference type="NCBI Taxonomy" id="1411118"/>
    <lineage>
        <taxon>Bacteria</taxon>
        <taxon>Bacillati</taxon>
        <taxon>Actinomycetota</taxon>
        <taxon>Actinomycetes</taxon>
        <taxon>Streptosporangiales</taxon>
        <taxon>Thermomonosporaceae</taxon>
        <taxon>Thermomonospora</taxon>
    </lineage>
</organism>
<sequence>MFTSQEERLAVDGGAPVRTAPWPTYDKGDVFISPEDEQAAIEALRGKLYFRYDYRPYEQTFTGRLESRLAEYFGVPHVLACTSGTTAIALSLLALELPPGSPVACPAFTFSATPSAIVLAGHRPTLVECDADLHLDVADLRRALEEGARAVVVVHMRGFASDMPAICALAAEYGVPVVEDAVPALGARLNGRPLGTFGHFGAFSTQSDKSLNTGEGGFLVTSDPEAYARAVVYSGAYENRMARHFGGTAPPGVDDLAYPIFGFRMDEIRAALAGSLLERLPDRLALHHRNHDYVTERLAALDGIALRRPVAPGAYLGEALVFRLEGADPQRCARFARALTAEGVDARALGDPADTNVRTFWNWRFLFGRDAEAARAAFPRTARYVGEAIDVPLSANLTLEDCDDLVTAVRKVLAGLR</sequence>
<proteinExistence type="inferred from homology"/>
<accession>A0A7W3N0G5</accession>